<dbReference type="NCBIfam" id="TIGR00654">
    <property type="entry name" value="PhzF_family"/>
    <property type="match status" value="1"/>
</dbReference>
<comment type="similarity">
    <text evidence="1">Belongs to the PhzF family.</text>
</comment>
<organism evidence="3 4">
    <name type="scientific">Pacificimonas pallii</name>
    <dbReference type="NCBI Taxonomy" id="2827236"/>
    <lineage>
        <taxon>Bacteria</taxon>
        <taxon>Pseudomonadati</taxon>
        <taxon>Pseudomonadota</taxon>
        <taxon>Alphaproteobacteria</taxon>
        <taxon>Sphingomonadales</taxon>
        <taxon>Sphingosinicellaceae</taxon>
        <taxon>Pacificimonas</taxon>
    </lineage>
</organism>
<dbReference type="RefSeq" id="WP_218445052.1">
    <property type="nucleotide sequence ID" value="NZ_JAGSPA010000002.1"/>
</dbReference>
<evidence type="ECO:0000313" key="3">
    <source>
        <dbReference type="EMBL" id="MBV7256417.1"/>
    </source>
</evidence>
<dbReference type="PIRSF" id="PIRSF016184">
    <property type="entry name" value="PhzC_PhzF"/>
    <property type="match status" value="1"/>
</dbReference>
<dbReference type="PANTHER" id="PTHR13774">
    <property type="entry name" value="PHENAZINE BIOSYNTHESIS PROTEIN"/>
    <property type="match status" value="1"/>
</dbReference>
<dbReference type="InterPro" id="IPR003719">
    <property type="entry name" value="Phenazine_PhzF-like"/>
</dbReference>
<dbReference type="PANTHER" id="PTHR13774:SF17">
    <property type="entry name" value="PHENAZINE BIOSYNTHESIS-LIKE DOMAIN-CONTAINING PROTEIN"/>
    <property type="match status" value="1"/>
</dbReference>
<dbReference type="EMBL" id="JAGSPA010000002">
    <property type="protein sequence ID" value="MBV7256417.1"/>
    <property type="molecule type" value="Genomic_DNA"/>
</dbReference>
<accession>A0ABS6SDC0</accession>
<comment type="caution">
    <text evidence="3">The sequence shown here is derived from an EMBL/GenBank/DDBJ whole genome shotgun (WGS) entry which is preliminary data.</text>
</comment>
<gene>
    <name evidence="3" type="ORF">KCG44_06415</name>
</gene>
<dbReference type="Proteomes" id="UP000722336">
    <property type="component" value="Unassembled WGS sequence"/>
</dbReference>
<reference evidence="3 4" key="1">
    <citation type="submission" date="2021-04" db="EMBL/GenBank/DDBJ databases">
        <authorList>
            <person name="Pira H."/>
            <person name="Risdian C."/>
            <person name="Wink J."/>
        </authorList>
    </citation>
    <scope>NUCLEOTIDE SEQUENCE [LARGE SCALE GENOMIC DNA]</scope>
    <source>
        <strain evidence="3 4">WHA3</strain>
    </source>
</reference>
<name>A0ABS6SDC0_9SPHN</name>
<sequence>MPNTVRFRHIDAFAARPFEGNSAAVYRADAFPPDDLMLKIAREHNLSETAWVVPDDSGEADYQLRWFTPAVEVEMCGHATLASGHAVLTEEPGRDEVRFRTLRGAGILSVARDGDGYAMNLPSWPCEVTEYPAFAASLGQAPDEVRVTQNAAEDSFLAIYADAARVRALAPDFAAMGKLGNYLFIATAPGDALSGSDVVSRVFAPGAGIDEDPVTGSAHAILTPYWAGRLGRPSFTAHQASERGGHIHCTLESDRAILRGTCVDVIEGVLLV</sequence>
<evidence type="ECO:0000256" key="1">
    <source>
        <dbReference type="ARBA" id="ARBA00008270"/>
    </source>
</evidence>
<keyword evidence="4" id="KW-1185">Reference proteome</keyword>
<keyword evidence="2" id="KW-0413">Isomerase</keyword>
<evidence type="ECO:0000313" key="4">
    <source>
        <dbReference type="Proteomes" id="UP000722336"/>
    </source>
</evidence>
<protein>
    <submittedName>
        <fullName evidence="3">PhzF family phenazine biosynthesis protein</fullName>
    </submittedName>
</protein>
<proteinExistence type="inferred from homology"/>
<evidence type="ECO:0000256" key="2">
    <source>
        <dbReference type="ARBA" id="ARBA00023235"/>
    </source>
</evidence>
<dbReference type="Pfam" id="PF02567">
    <property type="entry name" value="PhzC-PhzF"/>
    <property type="match status" value="1"/>
</dbReference>